<organism evidence="4 5">
    <name type="scientific">Lutibacter aestuarii</name>
    <dbReference type="NCBI Taxonomy" id="861111"/>
    <lineage>
        <taxon>Bacteria</taxon>
        <taxon>Pseudomonadati</taxon>
        <taxon>Bacteroidota</taxon>
        <taxon>Flavobacteriia</taxon>
        <taxon>Flavobacteriales</taxon>
        <taxon>Flavobacteriaceae</taxon>
        <taxon>Lutibacter</taxon>
    </lineage>
</organism>
<evidence type="ECO:0000259" key="3">
    <source>
        <dbReference type="Pfam" id="PF00534"/>
    </source>
</evidence>
<dbReference type="Proteomes" id="UP001597032">
    <property type="component" value="Unassembled WGS sequence"/>
</dbReference>
<dbReference type="RefSeq" id="WP_386782365.1">
    <property type="nucleotide sequence ID" value="NZ_JBHTIC010000008.1"/>
</dbReference>
<evidence type="ECO:0000313" key="5">
    <source>
        <dbReference type="Proteomes" id="UP001597032"/>
    </source>
</evidence>
<dbReference type="EC" id="2.4.-.-" evidence="4"/>
<keyword evidence="5" id="KW-1185">Reference proteome</keyword>
<comment type="caution">
    <text evidence="4">The sequence shown here is derived from an EMBL/GenBank/DDBJ whole genome shotgun (WGS) entry which is preliminary data.</text>
</comment>
<dbReference type="GO" id="GO:0016757">
    <property type="term" value="F:glycosyltransferase activity"/>
    <property type="evidence" value="ECO:0007669"/>
    <property type="project" value="UniProtKB-KW"/>
</dbReference>
<dbReference type="PANTHER" id="PTHR12526:SF629">
    <property type="entry name" value="TEICHURONIC ACID BIOSYNTHESIS GLYCOSYLTRANSFERASE TUAH-RELATED"/>
    <property type="match status" value="1"/>
</dbReference>
<reference evidence="5" key="1">
    <citation type="journal article" date="2019" name="Int. J. Syst. Evol. Microbiol.">
        <title>The Global Catalogue of Microorganisms (GCM) 10K type strain sequencing project: providing services to taxonomists for standard genome sequencing and annotation.</title>
        <authorList>
            <consortium name="The Broad Institute Genomics Platform"/>
            <consortium name="The Broad Institute Genome Sequencing Center for Infectious Disease"/>
            <person name="Wu L."/>
            <person name="Ma J."/>
        </authorList>
    </citation>
    <scope>NUCLEOTIDE SEQUENCE [LARGE SCALE GENOMIC DNA]</scope>
    <source>
        <strain evidence="5">CCUG 60022</strain>
    </source>
</reference>
<name>A0ABW2Z8T2_9FLAO</name>
<sequence length="388" mass="45561">MYRIGIQYNYYPEQRNIIDIIKNGKYLKIEKENKLTSKVLRKIKKILRIKKSITVKDIYSLNIGYTNEVDFFHFFNSILYGKNNWGVTFETLVPFHEEDIINDFLRDKQVLFKSKSAVKKLAKPNCKFIIALSECSFKIQSEYLNYFPSLKNDILNKMHVMHPPQELLMYNYKKPNFNEGINFMFVGNEILRKGGIEILRVFNAIKNDYKNFTLTLIGDFEKSKGRYFLVDEELNELQSIINNNEDRIFFLKSLPNDEVLKMMTYETHVGLLPTHADTYGYSVLEFQSAGCPVITTNIRALPEINDEDCGWLIDIPKSDLGEPFSNEIEELIHIQEIIENQLKKIMIEILENPEIIKTKGVNSIKRIKEKHCMHKYSENLANIYNNFI</sequence>
<protein>
    <submittedName>
        <fullName evidence="4">Glycosyltransferase family 4 protein</fullName>
        <ecNumber evidence="4">2.4.-.-</ecNumber>
    </submittedName>
</protein>
<evidence type="ECO:0000256" key="1">
    <source>
        <dbReference type="ARBA" id="ARBA00022676"/>
    </source>
</evidence>
<dbReference type="EMBL" id="JBHTIC010000008">
    <property type="protein sequence ID" value="MFD0762117.1"/>
    <property type="molecule type" value="Genomic_DNA"/>
</dbReference>
<feature type="domain" description="Glycosyl transferase family 1" evidence="3">
    <location>
        <begin position="179"/>
        <end position="335"/>
    </location>
</feature>
<gene>
    <name evidence="4" type="ORF">ACFQZW_08490</name>
</gene>
<keyword evidence="1 4" id="KW-0328">Glycosyltransferase</keyword>
<dbReference type="SUPFAM" id="SSF53756">
    <property type="entry name" value="UDP-Glycosyltransferase/glycogen phosphorylase"/>
    <property type="match status" value="1"/>
</dbReference>
<dbReference type="Gene3D" id="3.40.50.2000">
    <property type="entry name" value="Glycogen Phosphorylase B"/>
    <property type="match status" value="1"/>
</dbReference>
<keyword evidence="2 4" id="KW-0808">Transferase</keyword>
<evidence type="ECO:0000313" key="4">
    <source>
        <dbReference type="EMBL" id="MFD0762117.1"/>
    </source>
</evidence>
<accession>A0ABW2Z8T2</accession>
<dbReference type="CDD" id="cd03801">
    <property type="entry name" value="GT4_PimA-like"/>
    <property type="match status" value="1"/>
</dbReference>
<proteinExistence type="predicted"/>
<dbReference type="InterPro" id="IPR001296">
    <property type="entry name" value="Glyco_trans_1"/>
</dbReference>
<dbReference type="Pfam" id="PF00534">
    <property type="entry name" value="Glycos_transf_1"/>
    <property type="match status" value="1"/>
</dbReference>
<dbReference type="PANTHER" id="PTHR12526">
    <property type="entry name" value="GLYCOSYLTRANSFERASE"/>
    <property type="match status" value="1"/>
</dbReference>
<evidence type="ECO:0000256" key="2">
    <source>
        <dbReference type="ARBA" id="ARBA00022679"/>
    </source>
</evidence>